<keyword evidence="1" id="KW-0812">Transmembrane</keyword>
<evidence type="ECO:0000256" key="1">
    <source>
        <dbReference type="SAM" id="Phobius"/>
    </source>
</evidence>
<keyword evidence="1" id="KW-0472">Membrane</keyword>
<feature type="transmembrane region" description="Helical" evidence="1">
    <location>
        <begin position="500"/>
        <end position="523"/>
    </location>
</feature>
<organism evidence="2 3">
    <name type="scientific">Lentzea flava</name>
    <dbReference type="NCBI Taxonomy" id="103732"/>
    <lineage>
        <taxon>Bacteria</taxon>
        <taxon>Bacillati</taxon>
        <taxon>Actinomycetota</taxon>
        <taxon>Actinomycetes</taxon>
        <taxon>Pseudonocardiales</taxon>
        <taxon>Pseudonocardiaceae</taxon>
        <taxon>Lentzea</taxon>
    </lineage>
</organism>
<name>A0ABQ2U9R2_9PSEU</name>
<reference evidence="3" key="1">
    <citation type="journal article" date="2019" name="Int. J. Syst. Evol. Microbiol.">
        <title>The Global Catalogue of Microorganisms (GCM) 10K type strain sequencing project: providing services to taxonomists for standard genome sequencing and annotation.</title>
        <authorList>
            <consortium name="The Broad Institute Genomics Platform"/>
            <consortium name="The Broad Institute Genome Sequencing Center for Infectious Disease"/>
            <person name="Wu L."/>
            <person name="Ma J."/>
        </authorList>
    </citation>
    <scope>NUCLEOTIDE SEQUENCE [LARGE SCALE GENOMIC DNA]</scope>
    <source>
        <strain evidence="3">JCM 3296</strain>
    </source>
</reference>
<dbReference type="EMBL" id="BMRE01000001">
    <property type="protein sequence ID" value="GGU15149.1"/>
    <property type="molecule type" value="Genomic_DNA"/>
</dbReference>
<keyword evidence="3" id="KW-1185">Reference proteome</keyword>
<evidence type="ECO:0000313" key="2">
    <source>
        <dbReference type="EMBL" id="GGU15149.1"/>
    </source>
</evidence>
<evidence type="ECO:0000313" key="3">
    <source>
        <dbReference type="Proteomes" id="UP000649573"/>
    </source>
</evidence>
<keyword evidence="1" id="KW-1133">Transmembrane helix</keyword>
<protein>
    <recommendedName>
        <fullName evidence="4">Membrane-associated oxidoreductase</fullName>
    </recommendedName>
</protein>
<comment type="caution">
    <text evidence="2">The sequence shown here is derived from an EMBL/GenBank/DDBJ whole genome shotgun (WGS) entry which is preliminary data.</text>
</comment>
<accession>A0ABQ2U9R2</accession>
<sequence length="531" mass="56492">MTEPAPTKLLADLSDREQQLVEAACHGNWLDCGEMDVGRLAASTARSRLVRAELIRELLLGRRGDLDPRGVRLARARIVGELDLDMVHAVAGLWLNGCAIDKQIRAKCATLPYLVIQASQCAGIDAYGIRVNGPLLLWDGVRIAGSGERGTVDLTGAHIGADFEMTDVEVISPSGVALNASNIRVEGGLYIRRGGRIAGRGVGGAINLTGAHIAGDVYLEDMEVSASGGPAVSASRIHIDGLLFVRGGIRLIGDDEDGIVNLIRARVDGFGGGVVDLKVVAQPGAVLLNLWEMEVKTTMSLPPGLVCPDRGQGATCEHLRRVRLDGLSYAALGQGTDWREWLHLIRCHTPAYHASAYQSLAAVERAAGHDSNVRRILIAQQDDLRRRSPDALTGRLTRSFHWLWGLLAGYGYRARRTAAALLLVFIVAGAMGWWAGQVNTRPGHHAAERVLPAGAGAAASGVPCSSVELVGLGLDRGLPLATTGVRGRCDLDTTSRRGQAFTVAIWGVQLAVWGLATLALAGYTNLVRKTS</sequence>
<dbReference type="RefSeq" id="WP_189251696.1">
    <property type="nucleotide sequence ID" value="NZ_BMRE01000001.1"/>
</dbReference>
<proteinExistence type="predicted"/>
<dbReference type="Proteomes" id="UP000649573">
    <property type="component" value="Unassembled WGS sequence"/>
</dbReference>
<evidence type="ECO:0008006" key="4">
    <source>
        <dbReference type="Google" id="ProtNLM"/>
    </source>
</evidence>
<feature type="transmembrane region" description="Helical" evidence="1">
    <location>
        <begin position="418"/>
        <end position="436"/>
    </location>
</feature>
<gene>
    <name evidence="2" type="ORF">GCM10010178_03310</name>
</gene>